<dbReference type="Gene3D" id="3.40.50.300">
    <property type="entry name" value="P-loop containing nucleotide triphosphate hydrolases"/>
    <property type="match status" value="1"/>
</dbReference>
<dbReference type="GO" id="GO:0140658">
    <property type="term" value="F:ATP-dependent chromatin remodeler activity"/>
    <property type="evidence" value="ECO:0007669"/>
    <property type="project" value="TreeGrafter"/>
</dbReference>
<evidence type="ECO:0000259" key="7">
    <source>
        <dbReference type="PROSITE" id="PS51293"/>
    </source>
</evidence>
<organism evidence="8 9">
    <name type="scientific">Mytilus coruscus</name>
    <name type="common">Sea mussel</name>
    <dbReference type="NCBI Taxonomy" id="42192"/>
    <lineage>
        <taxon>Eukaryota</taxon>
        <taxon>Metazoa</taxon>
        <taxon>Spiralia</taxon>
        <taxon>Lophotrochozoa</taxon>
        <taxon>Mollusca</taxon>
        <taxon>Bivalvia</taxon>
        <taxon>Autobranchia</taxon>
        <taxon>Pteriomorphia</taxon>
        <taxon>Mytilida</taxon>
        <taxon>Mytiloidea</taxon>
        <taxon>Mytilidae</taxon>
        <taxon>Mytilinae</taxon>
        <taxon>Mytilus</taxon>
    </lineage>
</organism>
<dbReference type="EMBL" id="CACVKT020002749">
    <property type="protein sequence ID" value="CAC5379847.1"/>
    <property type="molecule type" value="Genomic_DNA"/>
</dbReference>
<dbReference type="SUPFAM" id="SSF46689">
    <property type="entry name" value="Homeodomain-like"/>
    <property type="match status" value="2"/>
</dbReference>
<accession>A0A6J8BCJ5</accession>
<dbReference type="GO" id="GO:0003677">
    <property type="term" value="F:DNA binding"/>
    <property type="evidence" value="ECO:0007669"/>
    <property type="project" value="InterPro"/>
</dbReference>
<dbReference type="GO" id="GO:0005634">
    <property type="term" value="C:nucleus"/>
    <property type="evidence" value="ECO:0007669"/>
    <property type="project" value="UniProtKB-SubCell"/>
</dbReference>
<evidence type="ECO:0000313" key="8">
    <source>
        <dbReference type="EMBL" id="CAC5379847.1"/>
    </source>
</evidence>
<comment type="subcellular location">
    <subcellularLocation>
        <location evidence="1">Nucleus</location>
    </subcellularLocation>
</comment>
<proteinExistence type="inferred from homology"/>
<keyword evidence="9" id="KW-1185">Reference proteome</keyword>
<dbReference type="Gene3D" id="1.20.5.1190">
    <property type="entry name" value="iswi atpase"/>
    <property type="match status" value="1"/>
</dbReference>
<dbReference type="SMART" id="SM00717">
    <property type="entry name" value="SANT"/>
    <property type="match status" value="2"/>
</dbReference>
<dbReference type="CDD" id="cd00167">
    <property type="entry name" value="SANT"/>
    <property type="match status" value="1"/>
</dbReference>
<dbReference type="EC" id="3.6.4.-" evidence="8"/>
<dbReference type="FunFam" id="1.10.10.60:FF:000049">
    <property type="entry name" value="SWI/SNF-related matrix-associated actin-dependent regulator of chromatin subfamily A member"/>
    <property type="match status" value="1"/>
</dbReference>
<gene>
    <name evidence="8" type="ORF">MCOR_15855</name>
</gene>
<sequence>MYKTTIRGNDKKTASTKYQDATHKKDITCKLYDRAHRIGQTKQVRVFRFIVENSVEERIVERAEMKLRLDNVVIQQGRLQDSASAKLWKDEVLNMIRHGASHVFASKESEITDDDIDRIMEESEKKTEEIKQKLDKLGESSLRGFTLDTGDNSVYQFEGEDYRDKHGKGGMGMWIEPPKRERKANYAVDAYFREALRVSEPKAPKAPRPPKQPNVQDFQFFPPRLFELLDQEIYFFRKSISYRVPKNPDLGSDAERVRKEEQGKIDNSDVLTEEETAEKEDLLQQGFTNWSKRDFNQFIKANEKYGRDDLDSISRDVEGKTAEEVMEYARVFWERCNELQDIEKIMAQIERGKSKIQRRISIKRALDCKLARYRAPFHQLRIQYGTNKGKNYTEEEDRFLICMLHKLGFDKENVYDELRRAVRQAPQFRFDWFIKSRTAMELQRRCNTLITLIERENMELEEKEKAERKKKAPRSGTPKSGKRKADTSLDRSKQKKKK</sequence>
<dbReference type="PROSITE" id="PS51293">
    <property type="entry name" value="SANT"/>
    <property type="match status" value="1"/>
</dbReference>
<dbReference type="Proteomes" id="UP000507470">
    <property type="component" value="Unassembled WGS sequence"/>
</dbReference>
<dbReference type="Gene3D" id="1.10.1040.30">
    <property type="entry name" value="ISWI, HAND domain"/>
    <property type="match status" value="1"/>
</dbReference>
<feature type="compositionally biased region" description="Basic and acidic residues" evidence="6">
    <location>
        <begin position="253"/>
        <end position="267"/>
    </location>
</feature>
<dbReference type="InterPro" id="IPR001005">
    <property type="entry name" value="SANT/Myb"/>
</dbReference>
<dbReference type="SUPFAM" id="SSF52540">
    <property type="entry name" value="P-loop containing nucleoside triphosphate hydrolases"/>
    <property type="match status" value="1"/>
</dbReference>
<dbReference type="GO" id="GO:0000785">
    <property type="term" value="C:chromatin"/>
    <property type="evidence" value="ECO:0007669"/>
    <property type="project" value="UniProtKB-ARBA"/>
</dbReference>
<feature type="region of interest" description="Disordered" evidence="6">
    <location>
        <begin position="247"/>
        <end position="267"/>
    </location>
</feature>
<dbReference type="GO" id="GO:0016887">
    <property type="term" value="F:ATP hydrolysis activity"/>
    <property type="evidence" value="ECO:0007669"/>
    <property type="project" value="TreeGrafter"/>
</dbReference>
<feature type="compositionally biased region" description="Basic and acidic residues" evidence="6">
    <location>
        <begin position="483"/>
        <end position="492"/>
    </location>
</feature>
<keyword evidence="4" id="KW-0156">Chromatin regulator</keyword>
<evidence type="ECO:0000256" key="3">
    <source>
        <dbReference type="ARBA" id="ARBA00022801"/>
    </source>
</evidence>
<keyword evidence="5" id="KW-0539">Nucleus</keyword>
<evidence type="ECO:0000256" key="6">
    <source>
        <dbReference type="SAM" id="MobiDB-lite"/>
    </source>
</evidence>
<dbReference type="InterPro" id="IPR017884">
    <property type="entry name" value="SANT_dom"/>
</dbReference>
<dbReference type="FunFam" id="1.20.5.1190:FF:000002">
    <property type="entry name" value="SWI/SNF-related matrix-associated actin-dependent regulator of chromatin subfamily A member"/>
    <property type="match status" value="1"/>
</dbReference>
<dbReference type="SUPFAM" id="SSF101224">
    <property type="entry name" value="HAND domain of the nucleosome remodeling ATPase ISWI"/>
    <property type="match status" value="1"/>
</dbReference>
<dbReference type="GO" id="GO:0031491">
    <property type="term" value="F:nucleosome binding"/>
    <property type="evidence" value="ECO:0007669"/>
    <property type="project" value="InterPro"/>
</dbReference>
<dbReference type="InterPro" id="IPR027417">
    <property type="entry name" value="P-loop_NTPase"/>
</dbReference>
<evidence type="ECO:0000256" key="1">
    <source>
        <dbReference type="ARBA" id="ARBA00004123"/>
    </source>
</evidence>
<dbReference type="Pfam" id="PF09111">
    <property type="entry name" value="SLIDE"/>
    <property type="match status" value="1"/>
</dbReference>
<dbReference type="Pfam" id="PF09110">
    <property type="entry name" value="HAND"/>
    <property type="match status" value="1"/>
</dbReference>
<comment type="similarity">
    <text evidence="2">Belongs to the SNF2/RAD54 helicase family. ISWI subfamily.</text>
</comment>
<dbReference type="PANTHER" id="PTHR45623:SF49">
    <property type="entry name" value="SWI_SNF-RELATED MATRIX-ASSOCIATED ACTIN-DEPENDENT REGULATOR OF CHROMATIN SUBFAMILY A MEMBER 5"/>
    <property type="match status" value="1"/>
</dbReference>
<feature type="domain" description="SANT" evidence="7">
    <location>
        <begin position="285"/>
        <end position="337"/>
    </location>
</feature>
<evidence type="ECO:0000256" key="5">
    <source>
        <dbReference type="ARBA" id="ARBA00023242"/>
    </source>
</evidence>
<dbReference type="InterPro" id="IPR015195">
    <property type="entry name" value="SLIDE"/>
</dbReference>
<keyword evidence="3 8" id="KW-0378">Hydrolase</keyword>
<dbReference type="FunFam" id="1.10.10.60:FF:000022">
    <property type="entry name" value="ISWI chromatin-remodeling complex ATPase CHR11 isoform A"/>
    <property type="match status" value="1"/>
</dbReference>
<protein>
    <submittedName>
        <fullName evidence="8">SMARCA5</fullName>
        <ecNumber evidence="8">3.6.4.-</ecNumber>
    </submittedName>
</protein>
<dbReference type="GO" id="GO:0034728">
    <property type="term" value="P:nucleosome organization"/>
    <property type="evidence" value="ECO:0007669"/>
    <property type="project" value="TreeGrafter"/>
</dbReference>
<name>A0A6J8BCJ5_MYTCO</name>
<evidence type="ECO:0000313" key="9">
    <source>
        <dbReference type="Proteomes" id="UP000507470"/>
    </source>
</evidence>
<dbReference type="Gene3D" id="1.10.10.60">
    <property type="entry name" value="Homeodomain-like"/>
    <property type="match status" value="2"/>
</dbReference>
<dbReference type="InterPro" id="IPR015194">
    <property type="entry name" value="ISWI_HAND-dom"/>
</dbReference>
<dbReference type="FunFam" id="1.10.1040.30:FF:000001">
    <property type="entry name" value="SWI/SNF-related matrix-associated actin-dependent regulator of chromatin subfamily A member"/>
    <property type="match status" value="1"/>
</dbReference>
<dbReference type="AlphaFoldDB" id="A0A6J8BCJ5"/>
<feature type="region of interest" description="Disordered" evidence="6">
    <location>
        <begin position="460"/>
        <end position="498"/>
    </location>
</feature>
<dbReference type="InterPro" id="IPR036306">
    <property type="entry name" value="ISWI_HAND-dom_sf"/>
</dbReference>
<dbReference type="GO" id="GO:0042393">
    <property type="term" value="F:histone binding"/>
    <property type="evidence" value="ECO:0007669"/>
    <property type="project" value="TreeGrafter"/>
</dbReference>
<dbReference type="PANTHER" id="PTHR45623">
    <property type="entry name" value="CHROMODOMAIN-HELICASE-DNA-BINDING PROTEIN 3-RELATED-RELATED"/>
    <property type="match status" value="1"/>
</dbReference>
<evidence type="ECO:0000256" key="4">
    <source>
        <dbReference type="ARBA" id="ARBA00022853"/>
    </source>
</evidence>
<evidence type="ECO:0000256" key="2">
    <source>
        <dbReference type="ARBA" id="ARBA00009687"/>
    </source>
</evidence>
<dbReference type="OrthoDB" id="5857104at2759"/>
<reference evidence="8 9" key="1">
    <citation type="submission" date="2020-06" db="EMBL/GenBank/DDBJ databases">
        <authorList>
            <person name="Li R."/>
            <person name="Bekaert M."/>
        </authorList>
    </citation>
    <scope>NUCLEOTIDE SEQUENCE [LARGE SCALE GENOMIC DNA]</scope>
    <source>
        <strain evidence="9">wild</strain>
    </source>
</reference>
<dbReference type="InterPro" id="IPR009057">
    <property type="entry name" value="Homeodomain-like_sf"/>
</dbReference>